<dbReference type="InterPro" id="IPR000242">
    <property type="entry name" value="PTP_cat"/>
</dbReference>
<dbReference type="Pfam" id="PF00102">
    <property type="entry name" value="Y_phosphatase"/>
    <property type="match status" value="1"/>
</dbReference>
<organism evidence="2 3">
    <name type="scientific">Meloidogyne incognita</name>
    <name type="common">Southern root-knot nematode worm</name>
    <name type="synonym">Oxyuris incognita</name>
    <dbReference type="NCBI Taxonomy" id="6306"/>
    <lineage>
        <taxon>Eukaryota</taxon>
        <taxon>Metazoa</taxon>
        <taxon>Ecdysozoa</taxon>
        <taxon>Nematoda</taxon>
        <taxon>Chromadorea</taxon>
        <taxon>Rhabditida</taxon>
        <taxon>Tylenchina</taxon>
        <taxon>Tylenchomorpha</taxon>
        <taxon>Tylenchoidea</taxon>
        <taxon>Meloidogynidae</taxon>
        <taxon>Meloidogyninae</taxon>
        <taxon>Meloidogyne</taxon>
        <taxon>Meloidogyne incognita group</taxon>
    </lineage>
</organism>
<keyword evidence="2" id="KW-1185">Reference proteome</keyword>
<accession>A0A914L1B6</accession>
<dbReference type="Gene3D" id="3.90.190.10">
    <property type="entry name" value="Protein tyrosine phosphatase superfamily"/>
    <property type="match status" value="1"/>
</dbReference>
<protein>
    <submittedName>
        <fullName evidence="3">Tyrosine-protein phosphatase domain-containing protein</fullName>
    </submittedName>
</protein>
<dbReference type="SUPFAM" id="SSF52799">
    <property type="entry name" value="(Phosphotyrosine protein) phosphatases II"/>
    <property type="match status" value="1"/>
</dbReference>
<dbReference type="Proteomes" id="UP000887563">
    <property type="component" value="Unplaced"/>
</dbReference>
<reference evidence="3" key="1">
    <citation type="submission" date="2022-11" db="UniProtKB">
        <authorList>
            <consortium name="WormBaseParasite"/>
        </authorList>
    </citation>
    <scope>IDENTIFICATION</scope>
</reference>
<dbReference type="InterPro" id="IPR029021">
    <property type="entry name" value="Prot-tyrosine_phosphatase-like"/>
</dbReference>
<dbReference type="PANTHER" id="PTHR46163:SF5">
    <property type="entry name" value="TYROSINE-PROTEIN PHOSPHATASE"/>
    <property type="match status" value="1"/>
</dbReference>
<dbReference type="AlphaFoldDB" id="A0A914L1B6"/>
<sequence length="162" mass="17951">MSNIKNNFSLSAGTTATPANPELNRYRNIQLLDSSRVVLRTAGEHDYIHASHVLGGPFPMICAQGPLDRTINDFWTMVSENNLQLCKNIEEGRRKCADYLPHGKSSDFGHATVARLGKTTATPTNPKLKRTSLSVTMTGRKPMAVTHYQFDGWPDQNVPLDP</sequence>
<proteinExistence type="predicted"/>
<dbReference type="PRINTS" id="PR00700">
    <property type="entry name" value="PRTYPHPHTASE"/>
</dbReference>
<evidence type="ECO:0000259" key="1">
    <source>
        <dbReference type="PROSITE" id="PS50055"/>
    </source>
</evidence>
<dbReference type="PANTHER" id="PTHR46163">
    <property type="entry name" value="TYROSINE-PROTEIN PHOSPHATASE-RELATED"/>
    <property type="match status" value="1"/>
</dbReference>
<dbReference type="SMART" id="SM00194">
    <property type="entry name" value="PTPc"/>
    <property type="match status" value="1"/>
</dbReference>
<name>A0A914L1B6_MELIC</name>
<dbReference type="GO" id="GO:0004725">
    <property type="term" value="F:protein tyrosine phosphatase activity"/>
    <property type="evidence" value="ECO:0007669"/>
    <property type="project" value="InterPro"/>
</dbReference>
<dbReference type="WBParaSite" id="Minc3s00175g06764">
    <property type="protein sequence ID" value="Minc3s00175g06764"/>
    <property type="gene ID" value="Minc3s00175g06764"/>
</dbReference>
<dbReference type="PROSITE" id="PS50055">
    <property type="entry name" value="TYR_PHOSPHATASE_PTP"/>
    <property type="match status" value="1"/>
</dbReference>
<evidence type="ECO:0000313" key="2">
    <source>
        <dbReference type="Proteomes" id="UP000887563"/>
    </source>
</evidence>
<dbReference type="InterPro" id="IPR052782">
    <property type="entry name" value="Oocyte-zygote_transition_reg"/>
</dbReference>
<feature type="domain" description="Tyrosine-protein phosphatase" evidence="1">
    <location>
        <begin position="18"/>
        <end position="162"/>
    </location>
</feature>
<evidence type="ECO:0000313" key="3">
    <source>
        <dbReference type="WBParaSite" id="Minc3s00175g06764"/>
    </source>
</evidence>
<dbReference type="CDD" id="cd00047">
    <property type="entry name" value="PTPc"/>
    <property type="match status" value="1"/>
</dbReference>